<comment type="caution">
    <text evidence="1">The sequence shown here is derived from an EMBL/GenBank/DDBJ whole genome shotgun (WGS) entry which is preliminary data.</text>
</comment>
<name>A0A4S4NL15_9RHOB</name>
<keyword evidence="2" id="KW-1185">Reference proteome</keyword>
<dbReference type="Proteomes" id="UP000306602">
    <property type="component" value="Unassembled WGS sequence"/>
</dbReference>
<dbReference type="OrthoDB" id="7658992at2"/>
<dbReference type="Pfam" id="PF17267">
    <property type="entry name" value="DUF5333"/>
    <property type="match status" value="1"/>
</dbReference>
<dbReference type="EMBL" id="SRKY01000001">
    <property type="protein sequence ID" value="THH38988.1"/>
    <property type="molecule type" value="Genomic_DNA"/>
</dbReference>
<organism evidence="1 2">
    <name type="scientific">Aliishimia ponticola</name>
    <dbReference type="NCBI Taxonomy" id="2499833"/>
    <lineage>
        <taxon>Bacteria</taxon>
        <taxon>Pseudomonadati</taxon>
        <taxon>Pseudomonadota</taxon>
        <taxon>Alphaproteobacteria</taxon>
        <taxon>Rhodobacterales</taxon>
        <taxon>Paracoccaceae</taxon>
        <taxon>Aliishimia</taxon>
    </lineage>
</organism>
<proteinExistence type="predicted"/>
<sequence length="133" mass="14462">MRFFVVSSLVCAVAAGSVAAKPSLRDVDPVENGLFAIAVADKIRNECDAISGRVLKAMRQLSDLQDYAVSIGYSKDEIKSYVRSDAEKRRMEAKRDAYLTTLGVVKSDPATYCAAGRAEIEKSSRIGALLRAR</sequence>
<evidence type="ECO:0000313" key="2">
    <source>
        <dbReference type="Proteomes" id="UP000306602"/>
    </source>
</evidence>
<gene>
    <name evidence="1" type="ORF">E4Z66_05365</name>
</gene>
<dbReference type="RefSeq" id="WP_136461907.1">
    <property type="nucleotide sequence ID" value="NZ_SRKY01000001.1"/>
</dbReference>
<reference evidence="1 2" key="1">
    <citation type="submission" date="2019-04" db="EMBL/GenBank/DDBJ databases">
        <title>Shimia ponticola sp. nov., isolated from seawater.</title>
        <authorList>
            <person name="Kim Y.-O."/>
            <person name="Yoon J.-H."/>
        </authorList>
    </citation>
    <scope>NUCLEOTIDE SEQUENCE [LARGE SCALE GENOMIC DNA]</scope>
    <source>
        <strain evidence="1 2">MYP11</strain>
    </source>
</reference>
<evidence type="ECO:0008006" key="3">
    <source>
        <dbReference type="Google" id="ProtNLM"/>
    </source>
</evidence>
<accession>A0A4S4NL15</accession>
<protein>
    <recommendedName>
        <fullName evidence="3">DUF5333 domain-containing protein</fullName>
    </recommendedName>
</protein>
<dbReference type="InterPro" id="IPR020349">
    <property type="entry name" value="Uncharacterised_14.7kDa"/>
</dbReference>
<dbReference type="AlphaFoldDB" id="A0A4S4NL15"/>
<evidence type="ECO:0000313" key="1">
    <source>
        <dbReference type="EMBL" id="THH38988.1"/>
    </source>
</evidence>